<accession>A0ABV5BF26</accession>
<dbReference type="Proteomes" id="UP001580407">
    <property type="component" value="Unassembled WGS sequence"/>
</dbReference>
<name>A0ABV5BF26_9BACL</name>
<organism evidence="5 6">
    <name type="scientific">Paenibacillus terreus</name>
    <dbReference type="NCBI Taxonomy" id="1387834"/>
    <lineage>
        <taxon>Bacteria</taxon>
        <taxon>Bacillati</taxon>
        <taxon>Bacillota</taxon>
        <taxon>Bacilli</taxon>
        <taxon>Bacillales</taxon>
        <taxon>Paenibacillaceae</taxon>
        <taxon>Paenibacillus</taxon>
    </lineage>
</organism>
<sequence>MKGTDVTKEWIFELFIRLISQQEAKDSIMTSRLEEEKEKVEKELGLRLNLNLSDVHMIACIGDHEPINVTTLSEKLNLTKGSITRISSKLLEQSLIRREQLNDNKKEVFFRLTPRGEQLHLIHDKLHKEVEQRFKKMLDKYTPEQLAFAKVLLQDLLEWEY</sequence>
<keyword evidence="6" id="KW-1185">Reference proteome</keyword>
<protein>
    <submittedName>
        <fullName evidence="5">MarR family transcriptional regulator</fullName>
    </submittedName>
</protein>
<evidence type="ECO:0000256" key="2">
    <source>
        <dbReference type="ARBA" id="ARBA00023125"/>
    </source>
</evidence>
<dbReference type="InterPro" id="IPR023187">
    <property type="entry name" value="Tscrpt_reg_MarR-type_CS"/>
</dbReference>
<dbReference type="EMBL" id="JBHILM010000034">
    <property type="protein sequence ID" value="MFB5684057.1"/>
    <property type="molecule type" value="Genomic_DNA"/>
</dbReference>
<dbReference type="RefSeq" id="WP_375527771.1">
    <property type="nucleotide sequence ID" value="NZ_JBHILM010000034.1"/>
</dbReference>
<keyword evidence="1" id="KW-0805">Transcription regulation</keyword>
<dbReference type="PANTHER" id="PTHR35790:SF4">
    <property type="entry name" value="HTH-TYPE TRANSCRIPTIONAL REGULATOR PCHR"/>
    <property type="match status" value="1"/>
</dbReference>
<comment type="caution">
    <text evidence="5">The sequence shown here is derived from an EMBL/GenBank/DDBJ whole genome shotgun (WGS) entry which is preliminary data.</text>
</comment>
<proteinExistence type="predicted"/>
<dbReference type="SMART" id="SM00347">
    <property type="entry name" value="HTH_MARR"/>
    <property type="match status" value="1"/>
</dbReference>
<dbReference type="InterPro" id="IPR036388">
    <property type="entry name" value="WH-like_DNA-bd_sf"/>
</dbReference>
<evidence type="ECO:0000259" key="4">
    <source>
        <dbReference type="PROSITE" id="PS50995"/>
    </source>
</evidence>
<keyword evidence="3" id="KW-0804">Transcription</keyword>
<dbReference type="PROSITE" id="PS50995">
    <property type="entry name" value="HTH_MARR_2"/>
    <property type="match status" value="1"/>
</dbReference>
<dbReference type="PROSITE" id="PS01117">
    <property type="entry name" value="HTH_MARR_1"/>
    <property type="match status" value="1"/>
</dbReference>
<dbReference type="Pfam" id="PF01047">
    <property type="entry name" value="MarR"/>
    <property type="match status" value="1"/>
</dbReference>
<feature type="domain" description="HTH marR-type" evidence="4">
    <location>
        <begin position="11"/>
        <end position="158"/>
    </location>
</feature>
<dbReference type="Gene3D" id="1.10.10.10">
    <property type="entry name" value="Winged helix-like DNA-binding domain superfamily/Winged helix DNA-binding domain"/>
    <property type="match status" value="1"/>
</dbReference>
<evidence type="ECO:0000256" key="3">
    <source>
        <dbReference type="ARBA" id="ARBA00023163"/>
    </source>
</evidence>
<dbReference type="InterPro" id="IPR052067">
    <property type="entry name" value="Metal_resp_HTH_trans_reg"/>
</dbReference>
<gene>
    <name evidence="5" type="ORF">ACE3NQ_24390</name>
</gene>
<dbReference type="PANTHER" id="PTHR35790">
    <property type="entry name" value="HTH-TYPE TRANSCRIPTIONAL REGULATOR PCHR"/>
    <property type="match status" value="1"/>
</dbReference>
<evidence type="ECO:0000313" key="6">
    <source>
        <dbReference type="Proteomes" id="UP001580407"/>
    </source>
</evidence>
<dbReference type="InterPro" id="IPR000835">
    <property type="entry name" value="HTH_MarR-typ"/>
</dbReference>
<evidence type="ECO:0000256" key="1">
    <source>
        <dbReference type="ARBA" id="ARBA00023015"/>
    </source>
</evidence>
<reference evidence="5 6" key="1">
    <citation type="submission" date="2024-09" db="EMBL/GenBank/DDBJ databases">
        <authorList>
            <person name="Ruan L."/>
        </authorList>
    </citation>
    <scope>NUCLEOTIDE SEQUENCE [LARGE SCALE GENOMIC DNA]</scope>
    <source>
        <strain evidence="5 6">D33</strain>
    </source>
</reference>
<dbReference type="SUPFAM" id="SSF46785">
    <property type="entry name" value="Winged helix' DNA-binding domain"/>
    <property type="match status" value="1"/>
</dbReference>
<evidence type="ECO:0000313" key="5">
    <source>
        <dbReference type="EMBL" id="MFB5684057.1"/>
    </source>
</evidence>
<keyword evidence="2" id="KW-0238">DNA-binding</keyword>
<dbReference type="InterPro" id="IPR036390">
    <property type="entry name" value="WH_DNA-bd_sf"/>
</dbReference>